<dbReference type="Proteomes" id="UP000185003">
    <property type="component" value="Unassembled WGS sequence"/>
</dbReference>
<evidence type="ECO:0000313" key="3">
    <source>
        <dbReference type="EMBL" id="SIO50518.1"/>
    </source>
</evidence>
<dbReference type="PANTHER" id="PTHR32060:SF30">
    <property type="entry name" value="CARBOXY-TERMINAL PROCESSING PROTEASE CTPA"/>
    <property type="match status" value="1"/>
</dbReference>
<accession>A0A1N6K1Q2</accession>
<dbReference type="PROSITE" id="PS50106">
    <property type="entry name" value="PDZ"/>
    <property type="match status" value="1"/>
</dbReference>
<dbReference type="Gene3D" id="3.30.750.170">
    <property type="match status" value="1"/>
</dbReference>
<dbReference type="PROSITE" id="PS51257">
    <property type="entry name" value="PROKAR_LIPOPROTEIN"/>
    <property type="match status" value="1"/>
</dbReference>
<feature type="signal peptide" evidence="1">
    <location>
        <begin position="1"/>
        <end position="21"/>
    </location>
</feature>
<dbReference type="GO" id="GO:0008236">
    <property type="term" value="F:serine-type peptidase activity"/>
    <property type="evidence" value="ECO:0007669"/>
    <property type="project" value="InterPro"/>
</dbReference>
<evidence type="ECO:0000313" key="4">
    <source>
        <dbReference type="Proteomes" id="UP000185003"/>
    </source>
</evidence>
<dbReference type="InterPro" id="IPR036034">
    <property type="entry name" value="PDZ_sf"/>
</dbReference>
<dbReference type="Gene3D" id="3.90.226.10">
    <property type="entry name" value="2-enoyl-CoA Hydratase, Chain A, domain 1"/>
    <property type="match status" value="1"/>
</dbReference>
<reference evidence="3 4" key="1">
    <citation type="submission" date="2016-11" db="EMBL/GenBank/DDBJ databases">
        <authorList>
            <person name="Jaros S."/>
            <person name="Januszkiewicz K."/>
            <person name="Wedrychowicz H."/>
        </authorList>
    </citation>
    <scope>NUCLEOTIDE SEQUENCE [LARGE SCALE GENOMIC DNA]</scope>
    <source>
        <strain evidence="3 4">DSM 24787</strain>
    </source>
</reference>
<dbReference type="InterPro" id="IPR005151">
    <property type="entry name" value="Tail-specific_protease"/>
</dbReference>
<keyword evidence="1" id="KW-0732">Signal</keyword>
<feature type="domain" description="PDZ" evidence="2">
    <location>
        <begin position="125"/>
        <end position="207"/>
    </location>
</feature>
<sequence>MRKLRIAALCVMVVAASSACKKDSKKDTPTPNPPTGTRLQLSLDSLYLYAKETYLWYDALPDYNTFNPRSFADADELTSLQNELYQISQYKINPKTTKPYEYTGANRPKYSFIEKGNAAQGIKGTVDLDGQGNDFGLGLVVVTDASTGLKYVYVRYVEKGSSAATAGITRGCRIITMNGAPVSTNTSTLNSTLDAGGSMSLSLQKAAPAVGTFTANLTKGTYTNDPVIYKVLPANGTNITGYLNLARFSQLSNVQPGLDKAFQDFSAAGVNNLVVDLRYNGGGYVATFEYLANLIAPASLTGQVMYKETFNTLLQTNKAPILASIPLLGADGKQRTGSGGRLLTYADVDYSTAGNTYKFSKKGNLGTIKNVVFIVSGNTASASELTINSLKAYPNQMTVKIVGSATTYGKPVGFFGIGIDKFTVYMSQFTSVNANNEGEYYAGFPVDISSTDDVLRDFGDVEENGLLKALAFINTGAGGRTTDDRLMTINGRVTNASSLTMQNVGDGGFNGMVEERINLK</sequence>
<dbReference type="OrthoDB" id="7168509at2"/>
<dbReference type="STRING" id="536979.SAMN04488055_4912"/>
<dbReference type="PANTHER" id="PTHR32060">
    <property type="entry name" value="TAIL-SPECIFIC PROTEASE"/>
    <property type="match status" value="1"/>
</dbReference>
<dbReference type="SUPFAM" id="SSF52096">
    <property type="entry name" value="ClpP/crotonase"/>
    <property type="match status" value="1"/>
</dbReference>
<dbReference type="AlphaFoldDB" id="A0A1N6K1Q2"/>
<feature type="chain" id="PRO_5012161646" evidence="1">
    <location>
        <begin position="22"/>
        <end position="520"/>
    </location>
</feature>
<dbReference type="GO" id="GO:0004175">
    <property type="term" value="F:endopeptidase activity"/>
    <property type="evidence" value="ECO:0007669"/>
    <property type="project" value="TreeGrafter"/>
</dbReference>
<dbReference type="Pfam" id="PF00595">
    <property type="entry name" value="PDZ"/>
    <property type="match status" value="1"/>
</dbReference>
<dbReference type="GO" id="GO:0030288">
    <property type="term" value="C:outer membrane-bounded periplasmic space"/>
    <property type="evidence" value="ECO:0007669"/>
    <property type="project" value="TreeGrafter"/>
</dbReference>
<protein>
    <submittedName>
        <fullName evidence="3">Peptidase family S41</fullName>
    </submittedName>
</protein>
<organism evidence="3 4">
    <name type="scientific">Chitinophaga niabensis</name>
    <dbReference type="NCBI Taxonomy" id="536979"/>
    <lineage>
        <taxon>Bacteria</taxon>
        <taxon>Pseudomonadati</taxon>
        <taxon>Bacteroidota</taxon>
        <taxon>Chitinophagia</taxon>
        <taxon>Chitinophagales</taxon>
        <taxon>Chitinophagaceae</taxon>
        <taxon>Chitinophaga</taxon>
    </lineage>
</organism>
<dbReference type="InterPro" id="IPR001478">
    <property type="entry name" value="PDZ"/>
</dbReference>
<dbReference type="InterPro" id="IPR029045">
    <property type="entry name" value="ClpP/crotonase-like_dom_sf"/>
</dbReference>
<evidence type="ECO:0000256" key="1">
    <source>
        <dbReference type="SAM" id="SignalP"/>
    </source>
</evidence>
<keyword evidence="4" id="KW-1185">Reference proteome</keyword>
<dbReference type="Gene3D" id="2.30.42.10">
    <property type="match status" value="1"/>
</dbReference>
<dbReference type="GO" id="GO:0006508">
    <property type="term" value="P:proteolysis"/>
    <property type="evidence" value="ECO:0007669"/>
    <property type="project" value="InterPro"/>
</dbReference>
<dbReference type="SUPFAM" id="SSF50156">
    <property type="entry name" value="PDZ domain-like"/>
    <property type="match status" value="1"/>
</dbReference>
<dbReference type="EMBL" id="FSRA01000002">
    <property type="protein sequence ID" value="SIO50518.1"/>
    <property type="molecule type" value="Genomic_DNA"/>
</dbReference>
<gene>
    <name evidence="3" type="ORF">SAMN04488055_4912</name>
</gene>
<dbReference type="Pfam" id="PF03572">
    <property type="entry name" value="Peptidase_S41"/>
    <property type="match status" value="1"/>
</dbReference>
<dbReference type="GO" id="GO:0007165">
    <property type="term" value="P:signal transduction"/>
    <property type="evidence" value="ECO:0007669"/>
    <property type="project" value="TreeGrafter"/>
</dbReference>
<proteinExistence type="predicted"/>
<name>A0A1N6K1Q2_9BACT</name>
<evidence type="ECO:0000259" key="2">
    <source>
        <dbReference type="PROSITE" id="PS50106"/>
    </source>
</evidence>
<dbReference type="RefSeq" id="WP_074242194.1">
    <property type="nucleotide sequence ID" value="NZ_FSRA01000002.1"/>
</dbReference>